<name>A0AAU8T7V8_9BURK</name>
<protein>
    <submittedName>
        <fullName evidence="2">Uncharacterized protein</fullName>
    </submittedName>
</protein>
<feature type="transmembrane region" description="Helical" evidence="1">
    <location>
        <begin position="208"/>
        <end position="235"/>
    </location>
</feature>
<feature type="transmembrane region" description="Helical" evidence="1">
    <location>
        <begin position="241"/>
        <end position="263"/>
    </location>
</feature>
<dbReference type="KEGG" id="bfn:OI25_8020"/>
<dbReference type="Proteomes" id="UP000032614">
    <property type="component" value="Plasmid pBIL"/>
</dbReference>
<evidence type="ECO:0000313" key="3">
    <source>
        <dbReference type="Proteomes" id="UP000032614"/>
    </source>
</evidence>
<evidence type="ECO:0000256" key="1">
    <source>
        <dbReference type="SAM" id="Phobius"/>
    </source>
</evidence>
<keyword evidence="1" id="KW-0472">Membrane</keyword>
<organism evidence="2 3">
    <name type="scientific">Paraburkholderia fungorum</name>
    <dbReference type="NCBI Taxonomy" id="134537"/>
    <lineage>
        <taxon>Bacteria</taxon>
        <taxon>Pseudomonadati</taxon>
        <taxon>Pseudomonadota</taxon>
        <taxon>Betaproteobacteria</taxon>
        <taxon>Burkholderiales</taxon>
        <taxon>Burkholderiaceae</taxon>
        <taxon>Paraburkholderia</taxon>
    </lineage>
</organism>
<reference evidence="2 3" key="1">
    <citation type="journal article" date="2015" name="Genome Announc.">
        <title>Complete genome sequences for 59 burkholderia isolates, both pathogenic and near neighbor.</title>
        <authorList>
            <person name="Johnson S.L."/>
            <person name="Bishop-Lilly K.A."/>
            <person name="Ladner J.T."/>
            <person name="Daligault H.E."/>
            <person name="Davenport K.W."/>
            <person name="Jaissle J."/>
            <person name="Frey K.G."/>
            <person name="Koroleva G.I."/>
            <person name="Bruce D.C."/>
            <person name="Coyne S.R."/>
            <person name="Broomall S.M."/>
            <person name="Li P.E."/>
            <person name="Teshima H."/>
            <person name="Gibbons H.S."/>
            <person name="Palacios G.F."/>
            <person name="Rosenzweig C.N."/>
            <person name="Redden C.L."/>
            <person name="Xu Y."/>
            <person name="Minogue T.D."/>
            <person name="Chain P.S."/>
        </authorList>
    </citation>
    <scope>NUCLEOTIDE SEQUENCE [LARGE SCALE GENOMIC DNA]</scope>
    <source>
        <strain evidence="2 3">ATCC BAA-463</strain>
    </source>
</reference>
<gene>
    <name evidence="2" type="ORF">OI25_8020</name>
</gene>
<dbReference type="AlphaFoldDB" id="A0AAU8T7V8"/>
<geneLocation type="plasmid" evidence="2 3">
    <name>pBIL</name>
</geneLocation>
<sequence length="334" mass="37364">MITTRVLRQRHPRRDGGTGIVRCDFIMKETRMHNNETDEIAESLNADWEQRLPDNLYRLIAPVWAGRILPALKANADRNRCPPAEFGRGCALAMRLTEQLFEALHDNSYALHAADAEGPLFYWLHQRFNILRANDSKRGLSIDKEALLSVAAEYLSHPDIRCNYFDWLLLDAIVFAELDAFGYHVINTKAGTGTSVAAALADGKPVKYFLLLTLFRLTGFALGYVVPPVLSIWAISNGHMIVGWSIAGLWVLSVFWSLVTFPARWKARRKTRSLLTQLLDLYQILGDSTISPRLLKETLDRAIAAGVVLDGAVASIIDRMIARDATTFVPAQTS</sequence>
<keyword evidence="1" id="KW-0812">Transmembrane</keyword>
<keyword evidence="1" id="KW-1133">Transmembrane helix</keyword>
<dbReference type="EMBL" id="CP010024">
    <property type="protein sequence ID" value="AJZ56135.1"/>
    <property type="molecule type" value="Genomic_DNA"/>
</dbReference>
<accession>A0AAU8T7V8</accession>
<keyword evidence="2" id="KW-0614">Plasmid</keyword>
<evidence type="ECO:0000313" key="2">
    <source>
        <dbReference type="EMBL" id="AJZ56135.1"/>
    </source>
</evidence>
<proteinExistence type="predicted"/>